<keyword evidence="2" id="KW-1185">Reference proteome</keyword>
<sequence length="320" mass="35227">MSNSIVSLSPLSQLKIPTGFGTRSSTRRFSVISSRLDDNSRSGQPNPQLNLSVLRFTLGIPGLDESYLPRWIGYGFGSLLVLNHFVGSNSVTDITSAQLRTEALGLSLAAFSIVLPYLGKFLKLYEDEKYLQGATPMDQTTIPEGSEQIFMLSENVSNTEKEDLAWATYILLRNTNTMAVLISIQGELCVRGYWNTPTDVSKTDLLDWFGRQIEQFGISDVKDTLYFPQISDSGLWDILPKGTRSVLVQPVPQVPDSSDKTMETNQGFILVASTISYAYNVKDRAWIGALAKKFADLHLQDKNGSSIGSIIGSTVPHEGV</sequence>
<evidence type="ECO:0000313" key="2">
    <source>
        <dbReference type="Proteomes" id="UP000030645"/>
    </source>
</evidence>
<reference evidence="2" key="1">
    <citation type="submission" date="2013-01" db="EMBL/GenBank/DDBJ databases">
        <title>Draft Genome Sequence of a Mulberry Tree, Morus notabilis C.K. Schneid.</title>
        <authorList>
            <person name="He N."/>
            <person name="Zhao S."/>
        </authorList>
    </citation>
    <scope>NUCLEOTIDE SEQUENCE</scope>
</reference>
<gene>
    <name evidence="1" type="ORF">L484_015739</name>
</gene>
<dbReference type="Pfam" id="PF11152">
    <property type="entry name" value="CCB2_CCB4"/>
    <property type="match status" value="1"/>
</dbReference>
<evidence type="ECO:0008006" key="3">
    <source>
        <dbReference type="Google" id="ProtNLM"/>
    </source>
</evidence>
<protein>
    <recommendedName>
        <fullName evidence="3">Protein COFACTOR ASSEMBLY OF COMPLEX C SUBUNIT B CCB2</fullName>
    </recommendedName>
</protein>
<evidence type="ECO:0000313" key="1">
    <source>
        <dbReference type="EMBL" id="EXC15938.1"/>
    </source>
</evidence>
<organism evidence="1 2">
    <name type="scientific">Morus notabilis</name>
    <dbReference type="NCBI Taxonomy" id="981085"/>
    <lineage>
        <taxon>Eukaryota</taxon>
        <taxon>Viridiplantae</taxon>
        <taxon>Streptophyta</taxon>
        <taxon>Embryophyta</taxon>
        <taxon>Tracheophyta</taxon>
        <taxon>Spermatophyta</taxon>
        <taxon>Magnoliopsida</taxon>
        <taxon>eudicotyledons</taxon>
        <taxon>Gunneridae</taxon>
        <taxon>Pentapetalae</taxon>
        <taxon>rosids</taxon>
        <taxon>fabids</taxon>
        <taxon>Rosales</taxon>
        <taxon>Moraceae</taxon>
        <taxon>Moreae</taxon>
        <taxon>Morus</taxon>
    </lineage>
</organism>
<proteinExistence type="predicted"/>
<dbReference type="InterPro" id="IPR044970">
    <property type="entry name" value="CCB2"/>
</dbReference>
<dbReference type="eggNOG" id="ENOG502QQM6">
    <property type="taxonomic scope" value="Eukaryota"/>
</dbReference>
<dbReference type="EMBL" id="KE345785">
    <property type="protein sequence ID" value="EXC15938.1"/>
    <property type="molecule type" value="Genomic_DNA"/>
</dbReference>
<dbReference type="AlphaFoldDB" id="W9RWP2"/>
<dbReference type="InterPro" id="IPR021325">
    <property type="entry name" value="CCB2/CCB4"/>
</dbReference>
<dbReference type="Proteomes" id="UP000030645">
    <property type="component" value="Unassembled WGS sequence"/>
</dbReference>
<dbReference type="GO" id="GO:0010190">
    <property type="term" value="P:cytochrome b6f complex assembly"/>
    <property type="evidence" value="ECO:0007669"/>
    <property type="project" value="InterPro"/>
</dbReference>
<dbReference type="PANTHER" id="PTHR36403">
    <property type="entry name" value="PROTEIN COFACTOR ASSEMBLY OF COMPLEX C SUBUNIT B CCB2, CHLOROPLASTIC"/>
    <property type="match status" value="1"/>
</dbReference>
<accession>W9RWP2</accession>
<dbReference type="PANTHER" id="PTHR36403:SF1">
    <property type="entry name" value="PROTEIN COFACTOR ASSEMBLY OF COMPLEX C SUBUNIT B CCB2, CHLOROPLASTIC"/>
    <property type="match status" value="1"/>
</dbReference>
<name>W9RWP2_9ROSA</name>
<dbReference type="STRING" id="981085.W9RWP2"/>